<dbReference type="OrthoDB" id="1686741at2"/>
<sequence>MGKVVILNRIDQSGVFVLPGGLTFEAVDVILLNGIPVEKGNYAAVSNGTAIDVFGSNLDSVVSVILK</sequence>
<name>A0A1W2CMN3_9FIRM</name>
<protein>
    <submittedName>
        <fullName evidence="1">Uncharacterized protein</fullName>
    </submittedName>
</protein>
<gene>
    <name evidence="1" type="ORF">SAMN04488500_11115</name>
</gene>
<evidence type="ECO:0000313" key="1">
    <source>
        <dbReference type="EMBL" id="SMC86473.1"/>
    </source>
</evidence>
<proteinExistence type="predicted"/>
<dbReference type="AlphaFoldDB" id="A0A1W2CMN3"/>
<evidence type="ECO:0000313" key="2">
    <source>
        <dbReference type="Proteomes" id="UP000192738"/>
    </source>
</evidence>
<dbReference type="RefSeq" id="WP_084576269.1">
    <property type="nucleotide sequence ID" value="NZ_CP155572.1"/>
</dbReference>
<accession>A0A1W2CMN3</accession>
<dbReference type="EMBL" id="FWXI01000011">
    <property type="protein sequence ID" value="SMC86473.1"/>
    <property type="molecule type" value="Genomic_DNA"/>
</dbReference>
<dbReference type="Proteomes" id="UP000192738">
    <property type="component" value="Unassembled WGS sequence"/>
</dbReference>
<organism evidence="1 2">
    <name type="scientific">Sporomusa malonica</name>
    <dbReference type="NCBI Taxonomy" id="112901"/>
    <lineage>
        <taxon>Bacteria</taxon>
        <taxon>Bacillati</taxon>
        <taxon>Bacillota</taxon>
        <taxon>Negativicutes</taxon>
        <taxon>Selenomonadales</taxon>
        <taxon>Sporomusaceae</taxon>
        <taxon>Sporomusa</taxon>
    </lineage>
</organism>
<reference evidence="1 2" key="1">
    <citation type="submission" date="2017-04" db="EMBL/GenBank/DDBJ databases">
        <authorList>
            <person name="Afonso C.L."/>
            <person name="Miller P.J."/>
            <person name="Scott M.A."/>
            <person name="Spackman E."/>
            <person name="Goraichik I."/>
            <person name="Dimitrov K.M."/>
            <person name="Suarez D.L."/>
            <person name="Swayne D.E."/>
        </authorList>
    </citation>
    <scope>NUCLEOTIDE SEQUENCE [LARGE SCALE GENOMIC DNA]</scope>
    <source>
        <strain evidence="1 2">DSM 5090</strain>
    </source>
</reference>
<keyword evidence="2" id="KW-1185">Reference proteome</keyword>